<keyword evidence="1" id="KW-0732">Signal</keyword>
<organism evidence="2 3">
    <name type="scientific">Basidiobolus ranarum</name>
    <dbReference type="NCBI Taxonomy" id="34480"/>
    <lineage>
        <taxon>Eukaryota</taxon>
        <taxon>Fungi</taxon>
        <taxon>Fungi incertae sedis</taxon>
        <taxon>Zoopagomycota</taxon>
        <taxon>Entomophthoromycotina</taxon>
        <taxon>Basidiobolomycetes</taxon>
        <taxon>Basidiobolales</taxon>
        <taxon>Basidiobolaceae</taxon>
        <taxon>Basidiobolus</taxon>
    </lineage>
</organism>
<proteinExistence type="predicted"/>
<gene>
    <name evidence="2" type="ORF">K7432_009332</name>
</gene>
<feature type="chain" id="PRO_5046774423" evidence="1">
    <location>
        <begin position="20"/>
        <end position="289"/>
    </location>
</feature>
<evidence type="ECO:0000256" key="1">
    <source>
        <dbReference type="SAM" id="SignalP"/>
    </source>
</evidence>
<feature type="signal peptide" evidence="1">
    <location>
        <begin position="1"/>
        <end position="19"/>
    </location>
</feature>
<comment type="caution">
    <text evidence="2">The sequence shown here is derived from an EMBL/GenBank/DDBJ whole genome shotgun (WGS) entry which is preliminary data.</text>
</comment>
<evidence type="ECO:0000313" key="2">
    <source>
        <dbReference type="EMBL" id="KAK9763741.1"/>
    </source>
</evidence>
<dbReference type="EMBL" id="JASJQH010000569">
    <property type="protein sequence ID" value="KAK9763741.1"/>
    <property type="molecule type" value="Genomic_DNA"/>
</dbReference>
<reference evidence="2 3" key="1">
    <citation type="submission" date="2023-04" db="EMBL/GenBank/DDBJ databases">
        <title>Genome of Basidiobolus ranarum AG-B5.</title>
        <authorList>
            <person name="Stajich J.E."/>
            <person name="Carter-House D."/>
            <person name="Gryganskyi A."/>
        </authorList>
    </citation>
    <scope>NUCLEOTIDE SEQUENCE [LARGE SCALE GENOMIC DNA]</scope>
    <source>
        <strain evidence="2 3">AG-B5</strain>
    </source>
</reference>
<accession>A0ABR2WQH2</accession>
<evidence type="ECO:0000313" key="3">
    <source>
        <dbReference type="Proteomes" id="UP001479436"/>
    </source>
</evidence>
<protein>
    <submittedName>
        <fullName evidence="2">Uncharacterized protein</fullName>
    </submittedName>
</protein>
<sequence length="289" mass="32800">MQLKQLSVIIASVISATHAATPNDVCQYVFAPASLTNTLIRSEKLDLNLTSAQEEEEAWEDHTSLDDAYGKDFNQVITDEIGVNADCMTRICDQAGRPIRKDQKFRLRLESKCSGSILNTDLYLKGAETCSFFVNPHWHTDKKQNQARIYWGLTQGSNPEILTNTPTVMVSTDRKTCYDAPARDPDTALADAIIALLKAIQGGGVVYDKFFYAMSTSHGAHGVDMHRQREGGKAKKIHFEYVMKRNNKYLYNWISSEHGRRKFLFRCSGDDTLWTNNFDDDTYIEFRTD</sequence>
<name>A0ABR2WQH2_9FUNG</name>
<keyword evidence="3" id="KW-1185">Reference proteome</keyword>
<dbReference type="Proteomes" id="UP001479436">
    <property type="component" value="Unassembled WGS sequence"/>
</dbReference>